<gene>
    <name evidence="1" type="ORF">H2252_02320</name>
</gene>
<protein>
    <submittedName>
        <fullName evidence="1">QacE family quaternary ammonium compound efflux SMR transporter</fullName>
    </submittedName>
</protein>
<comment type="caution">
    <text evidence="1">The sequence shown here is derived from an EMBL/GenBank/DDBJ whole genome shotgun (WGS) entry which is preliminary data.</text>
</comment>
<dbReference type="Proteomes" id="UP001319828">
    <property type="component" value="Unassembled WGS sequence"/>
</dbReference>
<name>A0ACC5VZZ3_9BACT</name>
<organism evidence="1 2">
    <name type="scientific">Campylobacter molothri</name>
    <dbReference type="NCBI Taxonomy" id="1032242"/>
    <lineage>
        <taxon>Bacteria</taxon>
        <taxon>Pseudomonadati</taxon>
        <taxon>Campylobacterota</taxon>
        <taxon>Epsilonproteobacteria</taxon>
        <taxon>Campylobacterales</taxon>
        <taxon>Campylobacteraceae</taxon>
        <taxon>Campylobacter</taxon>
    </lineage>
</organism>
<proteinExistence type="predicted"/>
<evidence type="ECO:0000313" key="1">
    <source>
        <dbReference type="EMBL" id="MBZ7974213.1"/>
    </source>
</evidence>
<dbReference type="EMBL" id="JACHUQ010000003">
    <property type="protein sequence ID" value="MBZ7974213.1"/>
    <property type="molecule type" value="Genomic_DNA"/>
</dbReference>
<sequence>MAWIFLIIAGICEIIGVIIMKKYVNNTHAKKYLLALIVCFMCSFMSLSLSMQSIAMSIAYAIWTGIGAVGSVVVGVVLFKESKNFLKLFFILVILVSTIALKLLS</sequence>
<evidence type="ECO:0000313" key="2">
    <source>
        <dbReference type="Proteomes" id="UP001319828"/>
    </source>
</evidence>
<accession>A0ACC5VZZ3</accession>
<reference evidence="1" key="1">
    <citation type="submission" date="2020-07" db="EMBL/GenBank/DDBJ databases">
        <title>Campylobacter molothri sp. nov. isolated from wild birds.</title>
        <authorList>
            <person name="Miller W.G."/>
            <person name="Chapman M.H."/>
            <person name="Yee E."/>
            <person name="Lopes B.S."/>
            <person name="Forbes K.J."/>
        </authorList>
    </citation>
    <scope>NUCLEOTIDE SEQUENCE</scope>
    <source>
        <strain evidence="1">RM9754</strain>
    </source>
</reference>
<keyword evidence="2" id="KW-1185">Reference proteome</keyword>